<proteinExistence type="predicted"/>
<evidence type="ECO:0000256" key="2">
    <source>
        <dbReference type="ARBA" id="ARBA00022679"/>
    </source>
</evidence>
<dbReference type="Gene3D" id="3.90.550.10">
    <property type="entry name" value="Spore Coat Polysaccharide Biosynthesis Protein SpsA, Chain A"/>
    <property type="match status" value="1"/>
</dbReference>
<dbReference type="OrthoDB" id="396512at2"/>
<gene>
    <name evidence="4" type="ORF">SAMN05444483_101203</name>
</gene>
<sequence>MEPKVSIVLPVYNVEKYISKSIESILNQNFTNFELLIIDDGSPDKSIQTAKTYEDNRIKIFHKENGGLSDARNYGLKRAAGEYIYFMDSDDWIEPNLLEENIAILDTEKLDFVIFGYQQDNENLEGKVLNSLDFVPPNLKLRKGQDVLTVDQEILGLMGYAWNKIYKLDFLKKHELQFEKGTSLVEDILFNSQVYNLSNRLHFNNNAYYHYINRPVVTLIKQFHSNSFELKKNKTIALEEFLIGWSLKEEEIKRIQALSLIQGIRYCIHNLYSYKNSLSHTEKKAYLNYMLSDGLTREVINFYNPTNLKDKVYKFLLKHKLVGPLHNLSTLTK</sequence>
<keyword evidence="1" id="KW-0328">Glycosyltransferase</keyword>
<dbReference type="InterPro" id="IPR001173">
    <property type="entry name" value="Glyco_trans_2-like"/>
</dbReference>
<dbReference type="Proteomes" id="UP000183945">
    <property type="component" value="Unassembled WGS sequence"/>
</dbReference>
<dbReference type="InterPro" id="IPR029044">
    <property type="entry name" value="Nucleotide-diphossugar_trans"/>
</dbReference>
<dbReference type="Pfam" id="PF00535">
    <property type="entry name" value="Glycos_transf_2"/>
    <property type="match status" value="1"/>
</dbReference>
<dbReference type="EMBL" id="FQVT01000001">
    <property type="protein sequence ID" value="SHF46252.1"/>
    <property type="molecule type" value="Genomic_DNA"/>
</dbReference>
<evidence type="ECO:0000313" key="4">
    <source>
        <dbReference type="EMBL" id="SHF46252.1"/>
    </source>
</evidence>
<evidence type="ECO:0000313" key="5">
    <source>
        <dbReference type="Proteomes" id="UP000183945"/>
    </source>
</evidence>
<organism evidence="4 5">
    <name type="scientific">Salegentibacter echinorum</name>
    <dbReference type="NCBI Taxonomy" id="1073325"/>
    <lineage>
        <taxon>Bacteria</taxon>
        <taxon>Pseudomonadati</taxon>
        <taxon>Bacteroidota</taxon>
        <taxon>Flavobacteriia</taxon>
        <taxon>Flavobacteriales</taxon>
        <taxon>Flavobacteriaceae</taxon>
        <taxon>Salegentibacter</taxon>
    </lineage>
</organism>
<keyword evidence="5" id="KW-1185">Reference proteome</keyword>
<accession>A0A1M5BVJ4</accession>
<reference evidence="5" key="1">
    <citation type="submission" date="2016-11" db="EMBL/GenBank/DDBJ databases">
        <authorList>
            <person name="Varghese N."/>
            <person name="Submissions S."/>
        </authorList>
    </citation>
    <scope>NUCLEOTIDE SEQUENCE [LARGE SCALE GENOMIC DNA]</scope>
    <source>
        <strain evidence="5">DSM 24579</strain>
    </source>
</reference>
<dbReference type="PANTHER" id="PTHR22916:SF51">
    <property type="entry name" value="GLYCOSYLTRANSFERASE EPSH-RELATED"/>
    <property type="match status" value="1"/>
</dbReference>
<dbReference type="GO" id="GO:0016758">
    <property type="term" value="F:hexosyltransferase activity"/>
    <property type="evidence" value="ECO:0007669"/>
    <property type="project" value="UniProtKB-ARBA"/>
</dbReference>
<keyword evidence="2 4" id="KW-0808">Transferase</keyword>
<dbReference type="CDD" id="cd00761">
    <property type="entry name" value="Glyco_tranf_GTA_type"/>
    <property type="match status" value="1"/>
</dbReference>
<dbReference type="STRING" id="1073325.SAMN05444483_101203"/>
<evidence type="ECO:0000259" key="3">
    <source>
        <dbReference type="Pfam" id="PF00535"/>
    </source>
</evidence>
<evidence type="ECO:0000256" key="1">
    <source>
        <dbReference type="ARBA" id="ARBA00022676"/>
    </source>
</evidence>
<dbReference type="AlphaFoldDB" id="A0A1M5BVJ4"/>
<protein>
    <submittedName>
        <fullName evidence="4">Glycosyltransferase involved in cell wall bisynthesis</fullName>
    </submittedName>
</protein>
<dbReference type="PANTHER" id="PTHR22916">
    <property type="entry name" value="GLYCOSYLTRANSFERASE"/>
    <property type="match status" value="1"/>
</dbReference>
<feature type="domain" description="Glycosyltransferase 2-like" evidence="3">
    <location>
        <begin position="6"/>
        <end position="133"/>
    </location>
</feature>
<dbReference type="RefSeq" id="WP_072875838.1">
    <property type="nucleotide sequence ID" value="NZ_FQVT01000001.1"/>
</dbReference>
<name>A0A1M5BVJ4_SALEC</name>
<dbReference type="SUPFAM" id="SSF53448">
    <property type="entry name" value="Nucleotide-diphospho-sugar transferases"/>
    <property type="match status" value="1"/>
</dbReference>